<dbReference type="EMBL" id="JBGQPK010000119">
    <property type="protein sequence ID" value="MFL2030457.1"/>
    <property type="molecule type" value="Genomic_DNA"/>
</dbReference>
<protein>
    <submittedName>
        <fullName evidence="3">IS110 family transposase</fullName>
    </submittedName>
</protein>
<dbReference type="PANTHER" id="PTHR33055:SF15">
    <property type="entry name" value="TRANSPOSASE-RELATED"/>
    <property type="match status" value="1"/>
</dbReference>
<proteinExistence type="predicted"/>
<evidence type="ECO:0000259" key="1">
    <source>
        <dbReference type="Pfam" id="PF01548"/>
    </source>
</evidence>
<dbReference type="RefSeq" id="WP_125551020.1">
    <property type="nucleotide sequence ID" value="NZ_JBGQPK010000119.1"/>
</dbReference>
<feature type="domain" description="Transposase IS110-like N-terminal" evidence="1">
    <location>
        <begin position="9"/>
        <end position="156"/>
    </location>
</feature>
<comment type="caution">
    <text evidence="3">The sequence shown here is derived from an EMBL/GenBank/DDBJ whole genome shotgun (WGS) entry which is preliminary data.</text>
</comment>
<dbReference type="InterPro" id="IPR003346">
    <property type="entry name" value="Transposase_20"/>
</dbReference>
<dbReference type="Proteomes" id="UP001625389">
    <property type="component" value="Unassembled WGS sequence"/>
</dbReference>
<dbReference type="InterPro" id="IPR047650">
    <property type="entry name" value="Transpos_IS110"/>
</dbReference>
<dbReference type="Pfam" id="PF02371">
    <property type="entry name" value="Transposase_20"/>
    <property type="match status" value="1"/>
</dbReference>
<accession>A0ABW8UFA2</accession>
<keyword evidence="4" id="KW-1185">Reference proteome</keyword>
<gene>
    <name evidence="3" type="ORF">ACEN34_12770</name>
</gene>
<evidence type="ECO:0000313" key="3">
    <source>
        <dbReference type="EMBL" id="MFL2030457.1"/>
    </source>
</evidence>
<feature type="domain" description="Transposase IS116/IS110/IS902 C-terminal" evidence="2">
    <location>
        <begin position="256"/>
        <end position="333"/>
    </location>
</feature>
<evidence type="ECO:0000259" key="2">
    <source>
        <dbReference type="Pfam" id="PF02371"/>
    </source>
</evidence>
<organism evidence="3 4">
    <name type="scientific">Loigolactobacillus zhaoyuanensis</name>
    <dbReference type="NCBI Taxonomy" id="2486017"/>
    <lineage>
        <taxon>Bacteria</taxon>
        <taxon>Bacillati</taxon>
        <taxon>Bacillota</taxon>
        <taxon>Bacilli</taxon>
        <taxon>Lactobacillales</taxon>
        <taxon>Lactobacillaceae</taxon>
        <taxon>Loigolactobacillus</taxon>
    </lineage>
</organism>
<dbReference type="NCBIfam" id="NF033542">
    <property type="entry name" value="transpos_IS110"/>
    <property type="match status" value="1"/>
</dbReference>
<dbReference type="Pfam" id="PF01548">
    <property type="entry name" value="DEDD_Tnp_IS110"/>
    <property type="match status" value="1"/>
</dbReference>
<reference evidence="3 4" key="1">
    <citation type="submission" date="2024-08" db="EMBL/GenBank/DDBJ databases">
        <authorList>
            <person name="Arias E."/>
        </authorList>
    </citation>
    <scope>NUCLEOTIDE SEQUENCE [LARGE SCALE GENOMIC DNA]</scope>
    <source>
        <strain evidence="3 4">FAM 25317</strain>
    </source>
</reference>
<dbReference type="PANTHER" id="PTHR33055">
    <property type="entry name" value="TRANSPOSASE FOR INSERTION SEQUENCE ELEMENT IS1111A"/>
    <property type="match status" value="1"/>
</dbReference>
<evidence type="ECO:0000313" key="4">
    <source>
        <dbReference type="Proteomes" id="UP001625389"/>
    </source>
</evidence>
<name>A0ABW8UFA2_9LACO</name>
<sequence length="392" mass="43430">MDVITEAACGIDVHQKQITVTTLIGAAAAKPKKHSQRFGTTTVALKECGQWLRDQQIELVLMESTGQYWRPVWQILAPFGFKMILCNPRIIKNIPGKKTDQKDSEWIAELGRLGLVSASFIPPRAIQALRESTRLKKSLTQDITKKKNAIHNILQRSNIKLTTYITDIFNGAGRKLLDLLVNGEKTTLPTIKKCMHGRMKATPEQIQAALDGVLSANDRRLLDILLELLKQITAAITELEQQIEAQLDPFKKLYLRLQTIPGISEGVAKIIIAEVGADVSPFPTAHHLASWAGLCPGNYESAGIAKSSHITHGNVYLKTAMVQAAMGAKCKKNTGLTDFFYRLSSHMGRQKAVVALAHKLLRIVYAMIDTGQTYQELKKSERSQQALISTNN</sequence>
<dbReference type="InterPro" id="IPR002525">
    <property type="entry name" value="Transp_IS110-like_N"/>
</dbReference>